<gene>
    <name evidence="4" type="ORF">C8J48_2922</name>
</gene>
<name>A0A2T4Z3Y2_9BACL</name>
<dbReference type="PANTHER" id="PTHR43616">
    <property type="entry name" value="GLYCEROL DEHYDROGENASE"/>
    <property type="match status" value="1"/>
</dbReference>
<keyword evidence="5" id="KW-1185">Reference proteome</keyword>
<evidence type="ECO:0000313" key="5">
    <source>
        <dbReference type="Proteomes" id="UP000241639"/>
    </source>
</evidence>
<comment type="caution">
    <text evidence="4">The sequence shown here is derived from an EMBL/GenBank/DDBJ whole genome shotgun (WGS) entry which is preliminary data.</text>
</comment>
<organism evidence="4 5">
    <name type="scientific">Desmospora activa DSM 45169</name>
    <dbReference type="NCBI Taxonomy" id="1121389"/>
    <lineage>
        <taxon>Bacteria</taxon>
        <taxon>Bacillati</taxon>
        <taxon>Bacillota</taxon>
        <taxon>Bacilli</taxon>
        <taxon>Bacillales</taxon>
        <taxon>Thermoactinomycetaceae</taxon>
        <taxon>Desmospora</taxon>
    </lineage>
</organism>
<evidence type="ECO:0000256" key="1">
    <source>
        <dbReference type="ARBA" id="ARBA00022723"/>
    </source>
</evidence>
<feature type="domain" description="Alcohol dehydrogenase iron-type/glycerol dehydrogenase GldA" evidence="3">
    <location>
        <begin position="11"/>
        <end position="107"/>
    </location>
</feature>
<dbReference type="GO" id="GO:0016614">
    <property type="term" value="F:oxidoreductase activity, acting on CH-OH group of donors"/>
    <property type="evidence" value="ECO:0007669"/>
    <property type="project" value="InterPro"/>
</dbReference>
<evidence type="ECO:0000313" key="4">
    <source>
        <dbReference type="EMBL" id="PTM56600.1"/>
    </source>
</evidence>
<dbReference type="RefSeq" id="WP_107727925.1">
    <property type="nucleotide sequence ID" value="NZ_PZZP01000002.1"/>
</dbReference>
<dbReference type="InterPro" id="IPR001670">
    <property type="entry name" value="ADH_Fe/GldA"/>
</dbReference>
<accession>A0A2T4Z3Y2</accession>
<dbReference type="SUPFAM" id="SSF56796">
    <property type="entry name" value="Dehydroquinate synthase-like"/>
    <property type="match status" value="1"/>
</dbReference>
<dbReference type="GO" id="GO:0046872">
    <property type="term" value="F:metal ion binding"/>
    <property type="evidence" value="ECO:0007669"/>
    <property type="project" value="UniProtKB-KW"/>
</dbReference>
<keyword evidence="2" id="KW-0560">Oxidoreductase</keyword>
<sequence length="111" mass="12226">MSRSLAVKAGPQQYIHESGVLQYLPHLLREGNLKRLFIIHGEKSLQASNVYFPPLDDCTLRYVKYNGECTLGEIERLASLAEEFDADALIAIGGGKVIDLTKAAGIKLYCS</sequence>
<dbReference type="OrthoDB" id="5198708at2"/>
<dbReference type="Pfam" id="PF00465">
    <property type="entry name" value="Fe-ADH"/>
    <property type="match status" value="1"/>
</dbReference>
<evidence type="ECO:0000256" key="2">
    <source>
        <dbReference type="ARBA" id="ARBA00023002"/>
    </source>
</evidence>
<reference evidence="4 5" key="1">
    <citation type="submission" date="2018-04" db="EMBL/GenBank/DDBJ databases">
        <title>Genomic Encyclopedia of Archaeal and Bacterial Type Strains, Phase II (KMG-II): from individual species to whole genera.</title>
        <authorList>
            <person name="Goeker M."/>
        </authorList>
    </citation>
    <scope>NUCLEOTIDE SEQUENCE [LARGE SCALE GENOMIC DNA]</scope>
    <source>
        <strain evidence="4 5">DSM 45169</strain>
    </source>
</reference>
<dbReference type="PANTHER" id="PTHR43616:SF3">
    <property type="entry name" value="HYDROXYCARBOXYLATE DEHYDROGENASE A"/>
    <property type="match status" value="1"/>
</dbReference>
<keyword evidence="1" id="KW-0479">Metal-binding</keyword>
<dbReference type="Proteomes" id="UP000241639">
    <property type="component" value="Unassembled WGS sequence"/>
</dbReference>
<evidence type="ECO:0000259" key="3">
    <source>
        <dbReference type="Pfam" id="PF00465"/>
    </source>
</evidence>
<dbReference type="InterPro" id="IPR016205">
    <property type="entry name" value="Glycerol_DH"/>
</dbReference>
<proteinExistence type="predicted"/>
<protein>
    <submittedName>
        <fullName evidence="4">Iron-containing alcohol dehydrogenase-like protein</fullName>
    </submittedName>
</protein>
<dbReference type="Gene3D" id="3.40.50.1970">
    <property type="match status" value="1"/>
</dbReference>
<dbReference type="AlphaFoldDB" id="A0A2T4Z3Y2"/>
<dbReference type="EMBL" id="PZZP01000002">
    <property type="protein sequence ID" value="PTM56600.1"/>
    <property type="molecule type" value="Genomic_DNA"/>
</dbReference>